<reference evidence="13 14" key="1">
    <citation type="journal article" date="2016" name="Nat. Commun.">
        <title>Thousands of microbial genomes shed light on interconnected biogeochemical processes in an aquifer system.</title>
        <authorList>
            <person name="Anantharaman K."/>
            <person name="Brown C.T."/>
            <person name="Hug L.A."/>
            <person name="Sharon I."/>
            <person name="Castelle C.J."/>
            <person name="Probst A.J."/>
            <person name="Thomas B.C."/>
            <person name="Singh A."/>
            <person name="Wilkins M.J."/>
            <person name="Karaoz U."/>
            <person name="Brodie E.L."/>
            <person name="Williams K.H."/>
            <person name="Hubbard S.S."/>
            <person name="Banfield J.F."/>
        </authorList>
    </citation>
    <scope>NUCLEOTIDE SEQUENCE [LARGE SCALE GENOMIC DNA]</scope>
</reference>
<evidence type="ECO:0000256" key="1">
    <source>
        <dbReference type="ARBA" id="ARBA00004871"/>
    </source>
</evidence>
<dbReference type="InterPro" id="IPR006151">
    <property type="entry name" value="Shikm_DH/Glu-tRNA_Rdtase"/>
</dbReference>
<comment type="pathway">
    <text evidence="1 9">Metabolic intermediate biosynthesis; chorismate biosynthesis; chorismate from D-erythrose 4-phosphate and phosphoenolpyruvate: step 4/7.</text>
</comment>
<dbReference type="EC" id="1.1.1.25" evidence="2 9"/>
<evidence type="ECO:0000256" key="3">
    <source>
        <dbReference type="ARBA" id="ARBA00022605"/>
    </source>
</evidence>
<dbReference type="HAMAP" id="MF_00222">
    <property type="entry name" value="Shikimate_DH_AroE"/>
    <property type="match status" value="1"/>
</dbReference>
<evidence type="ECO:0000256" key="9">
    <source>
        <dbReference type="HAMAP-Rule" id="MF_00222"/>
    </source>
</evidence>
<dbReference type="InterPro" id="IPR013708">
    <property type="entry name" value="Shikimate_DH-bd_N"/>
</dbReference>
<evidence type="ECO:0000313" key="14">
    <source>
        <dbReference type="Proteomes" id="UP000178859"/>
    </source>
</evidence>
<protein>
    <recommendedName>
        <fullName evidence="2 9">Shikimate dehydrogenase (NADP(+))</fullName>
        <shortName evidence="9">SDH</shortName>
        <ecNumber evidence="2 9">1.1.1.25</ecNumber>
    </recommendedName>
</protein>
<dbReference type="NCBIfam" id="NF001319">
    <property type="entry name" value="PRK00258.3-3"/>
    <property type="match status" value="1"/>
</dbReference>
<comment type="catalytic activity">
    <reaction evidence="7 9">
        <text>shikimate + NADP(+) = 3-dehydroshikimate + NADPH + H(+)</text>
        <dbReference type="Rhea" id="RHEA:17737"/>
        <dbReference type="ChEBI" id="CHEBI:15378"/>
        <dbReference type="ChEBI" id="CHEBI:16630"/>
        <dbReference type="ChEBI" id="CHEBI:36208"/>
        <dbReference type="ChEBI" id="CHEBI:57783"/>
        <dbReference type="ChEBI" id="CHEBI:58349"/>
        <dbReference type="EC" id="1.1.1.25"/>
    </reaction>
</comment>
<evidence type="ECO:0000256" key="4">
    <source>
        <dbReference type="ARBA" id="ARBA00022857"/>
    </source>
</evidence>
<dbReference type="FunFam" id="3.40.50.720:FF:000086">
    <property type="entry name" value="Quinate/shikimate dehydrogenase"/>
    <property type="match status" value="1"/>
</dbReference>
<dbReference type="GO" id="GO:0008652">
    <property type="term" value="P:amino acid biosynthetic process"/>
    <property type="evidence" value="ECO:0007669"/>
    <property type="project" value="UniProtKB-KW"/>
</dbReference>
<feature type="binding site" evidence="9">
    <location>
        <position position="211"/>
    </location>
    <ligand>
        <name>NADP(+)</name>
        <dbReference type="ChEBI" id="CHEBI:58349"/>
    </ligand>
</feature>
<name>A0A1F5MHJ8_9BACT</name>
<dbReference type="EMBL" id="MFDT01000027">
    <property type="protein sequence ID" value="OGE64861.1"/>
    <property type="molecule type" value="Genomic_DNA"/>
</dbReference>
<keyword evidence="6 9" id="KW-0057">Aromatic amino acid biosynthesis</keyword>
<dbReference type="InterPro" id="IPR046346">
    <property type="entry name" value="Aminoacid_DH-like_N_sf"/>
</dbReference>
<comment type="caution">
    <text evidence="9">Lacks conserved residue(s) required for the propagation of feature annotation.</text>
</comment>
<comment type="function">
    <text evidence="9">Involved in the biosynthesis of the chorismate, which leads to the biosynthesis of aromatic amino acids. Catalyzes the reversible NADPH linked reduction of 3-dehydroshikimate (DHSA) to yield shikimate (SA).</text>
</comment>
<evidence type="ECO:0000256" key="8">
    <source>
        <dbReference type="ARBA" id="ARBA00060613"/>
    </source>
</evidence>
<dbReference type="GO" id="GO:0019632">
    <property type="term" value="P:shikimate metabolic process"/>
    <property type="evidence" value="ECO:0007669"/>
    <property type="project" value="InterPro"/>
</dbReference>
<dbReference type="UniPathway" id="UPA00053">
    <property type="reaction ID" value="UER00087"/>
</dbReference>
<dbReference type="CDD" id="cd01065">
    <property type="entry name" value="NAD_bind_Shikimate_DH"/>
    <property type="match status" value="1"/>
</dbReference>
<dbReference type="SUPFAM" id="SSF53223">
    <property type="entry name" value="Aminoacid dehydrogenase-like, N-terminal domain"/>
    <property type="match status" value="1"/>
</dbReference>
<feature type="active site" description="Proton acceptor" evidence="9">
    <location>
        <position position="68"/>
    </location>
</feature>
<feature type="binding site" evidence="9">
    <location>
        <position position="104"/>
    </location>
    <ligand>
        <name>shikimate</name>
        <dbReference type="ChEBI" id="CHEBI:36208"/>
    </ligand>
</feature>
<dbReference type="InterPro" id="IPR041121">
    <property type="entry name" value="SDH_C"/>
</dbReference>
<dbReference type="GO" id="GO:0009073">
    <property type="term" value="P:aromatic amino acid family biosynthetic process"/>
    <property type="evidence" value="ECO:0007669"/>
    <property type="project" value="UniProtKB-KW"/>
</dbReference>
<feature type="binding site" evidence="9">
    <location>
        <begin position="127"/>
        <end position="131"/>
    </location>
    <ligand>
        <name>NADP(+)</name>
        <dbReference type="ChEBI" id="CHEBI:58349"/>
    </ligand>
</feature>
<evidence type="ECO:0000256" key="7">
    <source>
        <dbReference type="ARBA" id="ARBA00049442"/>
    </source>
</evidence>
<dbReference type="InterPro" id="IPR022893">
    <property type="entry name" value="Shikimate_DH_fam"/>
</dbReference>
<comment type="caution">
    <text evidence="13">The sequence shown here is derived from an EMBL/GenBank/DDBJ whole genome shotgun (WGS) entry which is preliminary data.</text>
</comment>
<feature type="binding site" evidence="9">
    <location>
        <position position="89"/>
    </location>
    <ligand>
        <name>shikimate</name>
        <dbReference type="ChEBI" id="CHEBI:36208"/>
    </ligand>
</feature>
<dbReference type="PANTHER" id="PTHR21089">
    <property type="entry name" value="SHIKIMATE DEHYDROGENASE"/>
    <property type="match status" value="1"/>
</dbReference>
<evidence type="ECO:0000259" key="12">
    <source>
        <dbReference type="Pfam" id="PF18317"/>
    </source>
</evidence>
<comment type="similarity">
    <text evidence="9">Belongs to the shikimate dehydrogenase family.</text>
</comment>
<dbReference type="AlphaFoldDB" id="A0A1F5MHJ8"/>
<dbReference type="Gene3D" id="3.40.50.10860">
    <property type="entry name" value="Leucine Dehydrogenase, chain A, domain 1"/>
    <property type="match status" value="1"/>
</dbReference>
<feature type="domain" description="SDH C-terminal" evidence="12">
    <location>
        <begin position="234"/>
        <end position="264"/>
    </location>
</feature>
<evidence type="ECO:0000256" key="6">
    <source>
        <dbReference type="ARBA" id="ARBA00023141"/>
    </source>
</evidence>
<feature type="binding site" evidence="9">
    <location>
        <position position="213"/>
    </location>
    <ligand>
        <name>shikimate</name>
        <dbReference type="ChEBI" id="CHEBI:36208"/>
    </ligand>
</feature>
<dbReference type="GO" id="GO:0004764">
    <property type="term" value="F:shikimate 3-dehydrogenase (NADP+) activity"/>
    <property type="evidence" value="ECO:0007669"/>
    <property type="project" value="UniProtKB-UniRule"/>
</dbReference>
<dbReference type="Pfam" id="PF18317">
    <property type="entry name" value="SDH_C"/>
    <property type="match status" value="1"/>
</dbReference>
<dbReference type="InterPro" id="IPR036291">
    <property type="entry name" value="NAD(P)-bd_dom_sf"/>
</dbReference>
<comment type="subunit">
    <text evidence="9">Homodimer.</text>
</comment>
<dbReference type="Pfam" id="PF01488">
    <property type="entry name" value="Shikimate_DH"/>
    <property type="match status" value="1"/>
</dbReference>
<feature type="binding site" evidence="9">
    <location>
        <position position="234"/>
    </location>
    <ligand>
        <name>NADP(+)</name>
        <dbReference type="ChEBI" id="CHEBI:58349"/>
    </ligand>
</feature>
<keyword evidence="4 9" id="KW-0521">NADP</keyword>
<feature type="domain" description="Quinate/shikimate 5-dehydrogenase/glutamyl-tRNA reductase" evidence="10">
    <location>
        <begin position="114"/>
        <end position="187"/>
    </location>
</feature>
<dbReference type="Gene3D" id="3.40.50.720">
    <property type="entry name" value="NAD(P)-binding Rossmann-like Domain"/>
    <property type="match status" value="1"/>
</dbReference>
<accession>A0A1F5MHJ8</accession>
<keyword evidence="5 9" id="KW-0560">Oxidoreductase</keyword>
<feature type="binding site" evidence="9">
    <location>
        <position position="241"/>
    </location>
    <ligand>
        <name>shikimate</name>
        <dbReference type="ChEBI" id="CHEBI:36208"/>
    </ligand>
</feature>
<dbReference type="PANTHER" id="PTHR21089:SF1">
    <property type="entry name" value="BIFUNCTIONAL 3-DEHYDROQUINATE DEHYDRATASE_SHIKIMATE DEHYDROGENASE, CHLOROPLASTIC"/>
    <property type="match status" value="1"/>
</dbReference>
<dbReference type="GO" id="GO:0009423">
    <property type="term" value="P:chorismate biosynthetic process"/>
    <property type="evidence" value="ECO:0007669"/>
    <property type="project" value="UniProtKB-UniRule"/>
</dbReference>
<evidence type="ECO:0000259" key="11">
    <source>
        <dbReference type="Pfam" id="PF08501"/>
    </source>
</evidence>
<organism evidence="13 14">
    <name type="scientific">Candidatus Daviesbacteria bacterium RIFCSPLOWO2_02_FULL_36_7</name>
    <dbReference type="NCBI Taxonomy" id="1797792"/>
    <lineage>
        <taxon>Bacteria</taxon>
        <taxon>Candidatus Daviesiibacteriota</taxon>
    </lineage>
</organism>
<comment type="pathway">
    <text evidence="8">Aromatic compound metabolism; 3,4-dihydroxybenzoate biosynthesis; 3-dehydroquinate from D-quinate (NAD(+) route).</text>
</comment>
<evidence type="ECO:0000259" key="10">
    <source>
        <dbReference type="Pfam" id="PF01488"/>
    </source>
</evidence>
<evidence type="ECO:0000313" key="13">
    <source>
        <dbReference type="EMBL" id="OGE64861.1"/>
    </source>
</evidence>
<feature type="domain" description="Shikimate dehydrogenase substrate binding N-terminal" evidence="11">
    <location>
        <begin position="8"/>
        <end position="91"/>
    </location>
</feature>
<evidence type="ECO:0000256" key="5">
    <source>
        <dbReference type="ARBA" id="ARBA00023002"/>
    </source>
</evidence>
<dbReference type="Proteomes" id="UP000178859">
    <property type="component" value="Unassembled WGS sequence"/>
</dbReference>
<feature type="binding site" evidence="9">
    <location>
        <position position="64"/>
    </location>
    <ligand>
        <name>shikimate</name>
        <dbReference type="ChEBI" id="CHEBI:36208"/>
    </ligand>
</feature>
<dbReference type="SUPFAM" id="SSF51735">
    <property type="entry name" value="NAD(P)-binding Rossmann-fold domains"/>
    <property type="match status" value="1"/>
</dbReference>
<dbReference type="InterPro" id="IPR011342">
    <property type="entry name" value="Shikimate_DH"/>
</dbReference>
<dbReference type="Pfam" id="PF08501">
    <property type="entry name" value="Shikimate_dh_N"/>
    <property type="match status" value="1"/>
</dbReference>
<proteinExistence type="inferred from homology"/>
<feature type="binding site" evidence="9">
    <location>
        <begin position="15"/>
        <end position="17"/>
    </location>
    <ligand>
        <name>shikimate</name>
        <dbReference type="ChEBI" id="CHEBI:36208"/>
    </ligand>
</feature>
<keyword evidence="3 9" id="KW-0028">Amino-acid biosynthesis</keyword>
<dbReference type="NCBIfam" id="TIGR00507">
    <property type="entry name" value="aroE"/>
    <property type="match status" value="1"/>
</dbReference>
<sequence length="265" mass="29718">MKKICLSIGYPIKHSLSPLMHNAAFKKLGIDDQFIYLSAEVKPENLKMAIEGMKGFDIKGMSVTIPYKQVIMKYLDKIDKDAETIGAVNTIVNKDGKLTGYNTDWTGALTALEKRVKLKGKKVALIGAGGAARAIVYGLTKKGAIIKIFNRSIDKAKQLAKAFRCEYTDLKYLDEIVKMDIIINATSVGMNKDKSPIDKKFLRENHIIFDVVYSPKETKLIREAKQKGAKIVYGYEMLLYQGIAQFELYTGMKAPSETMRKTLED</sequence>
<dbReference type="GO" id="GO:0050661">
    <property type="term" value="F:NADP binding"/>
    <property type="evidence" value="ECO:0007669"/>
    <property type="project" value="InterPro"/>
</dbReference>
<evidence type="ECO:0000256" key="2">
    <source>
        <dbReference type="ARBA" id="ARBA00012962"/>
    </source>
</evidence>
<gene>
    <name evidence="9" type="primary">aroE</name>
    <name evidence="13" type="ORF">A3I48_04515</name>
</gene>